<feature type="transmembrane region" description="Helical" evidence="1">
    <location>
        <begin position="213"/>
        <end position="235"/>
    </location>
</feature>
<dbReference type="OrthoDB" id="10498772at2759"/>
<gene>
    <name evidence="2" type="ORF">F444_00459</name>
</gene>
<feature type="transmembrane region" description="Helical" evidence="1">
    <location>
        <begin position="58"/>
        <end position="79"/>
    </location>
</feature>
<feature type="transmembrane region" description="Helical" evidence="1">
    <location>
        <begin position="12"/>
        <end position="30"/>
    </location>
</feature>
<dbReference type="AlphaFoldDB" id="A0A081B470"/>
<dbReference type="EMBL" id="ANJA01000112">
    <property type="protein sequence ID" value="ETO85931.1"/>
    <property type="molecule type" value="Genomic_DNA"/>
</dbReference>
<feature type="transmembrane region" description="Helical" evidence="1">
    <location>
        <begin position="91"/>
        <end position="113"/>
    </location>
</feature>
<reference evidence="2 3" key="1">
    <citation type="submission" date="2013-11" db="EMBL/GenBank/DDBJ databases">
        <title>The Genome Sequence of Phytophthora parasitica P1976.</title>
        <authorList>
            <consortium name="The Broad Institute Genomics Platform"/>
            <person name="Russ C."/>
            <person name="Tyler B."/>
            <person name="Panabieres F."/>
            <person name="Shan W."/>
            <person name="Tripathy S."/>
            <person name="Grunwald N."/>
            <person name="Machado M."/>
            <person name="Johnson C.S."/>
            <person name="Walker B."/>
            <person name="Young S."/>
            <person name="Zeng Q."/>
            <person name="Gargeya S."/>
            <person name="Fitzgerald M."/>
            <person name="Haas B."/>
            <person name="Abouelleil A."/>
            <person name="Allen A.W."/>
            <person name="Alvarado L."/>
            <person name="Arachchi H.M."/>
            <person name="Berlin A.M."/>
            <person name="Chapman S.B."/>
            <person name="Gainer-Dewar J."/>
            <person name="Goldberg J."/>
            <person name="Griggs A."/>
            <person name="Gujja S."/>
            <person name="Hansen M."/>
            <person name="Howarth C."/>
            <person name="Imamovic A."/>
            <person name="Ireland A."/>
            <person name="Larimer J."/>
            <person name="McCowan C."/>
            <person name="Murphy C."/>
            <person name="Pearson M."/>
            <person name="Poon T.W."/>
            <person name="Priest M."/>
            <person name="Roberts A."/>
            <person name="Saif S."/>
            <person name="Shea T."/>
            <person name="Sisk P."/>
            <person name="Sykes S."/>
            <person name="Wortman J."/>
            <person name="Nusbaum C."/>
            <person name="Birren B."/>
        </authorList>
    </citation>
    <scope>NUCLEOTIDE SEQUENCE [LARGE SCALE GENOMIC DNA]</scope>
    <source>
        <strain evidence="2 3">P1976</strain>
    </source>
</reference>
<evidence type="ECO:0000313" key="2">
    <source>
        <dbReference type="EMBL" id="ETO85931.1"/>
    </source>
</evidence>
<dbReference type="Proteomes" id="UP000028582">
    <property type="component" value="Unassembled WGS sequence"/>
</dbReference>
<comment type="caution">
    <text evidence="2">The sequence shown here is derived from an EMBL/GenBank/DDBJ whole genome shotgun (WGS) entry which is preliminary data.</text>
</comment>
<keyword evidence="1" id="KW-1133">Transmembrane helix</keyword>
<feature type="transmembrane region" description="Helical" evidence="1">
    <location>
        <begin position="241"/>
        <end position="257"/>
    </location>
</feature>
<feature type="transmembrane region" description="Helical" evidence="1">
    <location>
        <begin position="182"/>
        <end position="201"/>
    </location>
</feature>
<evidence type="ECO:0000256" key="1">
    <source>
        <dbReference type="SAM" id="Phobius"/>
    </source>
</evidence>
<accession>A0A081B470</accession>
<evidence type="ECO:0000313" key="3">
    <source>
        <dbReference type="Proteomes" id="UP000028582"/>
    </source>
</evidence>
<organism evidence="2 3">
    <name type="scientific">Phytophthora nicotianae P1976</name>
    <dbReference type="NCBI Taxonomy" id="1317066"/>
    <lineage>
        <taxon>Eukaryota</taxon>
        <taxon>Sar</taxon>
        <taxon>Stramenopiles</taxon>
        <taxon>Oomycota</taxon>
        <taxon>Peronosporomycetes</taxon>
        <taxon>Peronosporales</taxon>
        <taxon>Peronosporaceae</taxon>
        <taxon>Phytophthora</taxon>
    </lineage>
</organism>
<keyword evidence="1" id="KW-0472">Membrane</keyword>
<name>A0A081B470_PHYNI</name>
<protein>
    <submittedName>
        <fullName evidence="2">Uncharacterized protein</fullName>
    </submittedName>
</protein>
<keyword evidence="1" id="KW-0812">Transmembrane</keyword>
<sequence>MCCGFRALEFALIWLSAWSAGMVAVAIFQIESMQINGQRVGSSDGYESDSSLDSFFNWYALTIALSFTVTVKIVMCCWHSKNCIKEMGRRAYMLGLSQVVKISVMVISPIIAYRARMMKLKTNEELEVGMCLFTCEFLSAVIEFSQATLIQTTKKGARVWIKNFADFTSAQMIAAQFFEIEHFYFLVTALMASFVIATCLARKYGKDSSEYEAYVIWAGLGVGFVEGLVVQEAVFKDQDEIFNYALLFALTLILPAIKKKYHKVEIPDGYKFSYHKSQDTPIHGEPSCQTPAAEYTQAPNVII</sequence>
<proteinExistence type="predicted"/>